<feature type="domain" description="Thioredoxin" evidence="10">
    <location>
        <begin position="118"/>
        <end position="283"/>
    </location>
</feature>
<protein>
    <recommendedName>
        <fullName evidence="10">Thioredoxin domain-containing protein</fullName>
    </recommendedName>
</protein>
<keyword evidence="9" id="KW-1133">Transmembrane helix</keyword>
<keyword evidence="7 9" id="KW-0472">Membrane</keyword>
<dbReference type="InterPro" id="IPR017276">
    <property type="entry name" value="Synth_of_cyt-c-oxidase_Sco1/2"/>
</dbReference>
<comment type="function">
    <text evidence="8">Copper metallochaperone essential for the synthesis and maturation of cytochrome c oxidase subunit II (MT-CO2/COX2) by facilitating the incorporation of copper into the Cu(A) site of MT-CO2/COX2.</text>
</comment>
<evidence type="ECO:0000256" key="4">
    <source>
        <dbReference type="ARBA" id="ARBA00022792"/>
    </source>
</evidence>
<evidence type="ECO:0000256" key="6">
    <source>
        <dbReference type="ARBA" id="ARBA00023128"/>
    </source>
</evidence>
<keyword evidence="6 8" id="KW-0496">Mitochondrion</keyword>
<keyword evidence="5 8" id="KW-0186">Copper</keyword>
<dbReference type="CDD" id="cd02968">
    <property type="entry name" value="SCO"/>
    <property type="match status" value="1"/>
</dbReference>
<evidence type="ECO:0000256" key="5">
    <source>
        <dbReference type="ARBA" id="ARBA00023008"/>
    </source>
</evidence>
<gene>
    <name evidence="11" type="ORF">CVLEPA_LOCUS1256</name>
</gene>
<dbReference type="SUPFAM" id="SSF52833">
    <property type="entry name" value="Thioredoxin-like"/>
    <property type="match status" value="1"/>
</dbReference>
<accession>A0ABP0EXU5</accession>
<comment type="subunit">
    <text evidence="8">Homodimer.</text>
</comment>
<comment type="similarity">
    <text evidence="2 8">Belongs to the SCO1/2 family.</text>
</comment>
<keyword evidence="3 8" id="KW-0479">Metal-binding</keyword>
<dbReference type="PANTHER" id="PTHR12151:SF5">
    <property type="entry name" value="AT19154P"/>
    <property type="match status" value="1"/>
</dbReference>
<keyword evidence="4 8" id="KW-0999">Mitochondrion inner membrane</keyword>
<keyword evidence="9" id="KW-0812">Transmembrane</keyword>
<evidence type="ECO:0000259" key="10">
    <source>
        <dbReference type="PROSITE" id="PS51352"/>
    </source>
</evidence>
<dbReference type="InterPro" id="IPR013766">
    <property type="entry name" value="Thioredoxin_domain"/>
</dbReference>
<dbReference type="InterPro" id="IPR003782">
    <property type="entry name" value="SCO1/SenC"/>
</dbReference>
<dbReference type="Gene3D" id="3.40.30.10">
    <property type="entry name" value="Glutaredoxin"/>
    <property type="match status" value="1"/>
</dbReference>
<evidence type="ECO:0000256" key="8">
    <source>
        <dbReference type="PIRNR" id="PIRNR037736"/>
    </source>
</evidence>
<keyword evidence="12" id="KW-1185">Reference proteome</keyword>
<dbReference type="PROSITE" id="PS51352">
    <property type="entry name" value="THIOREDOXIN_2"/>
    <property type="match status" value="1"/>
</dbReference>
<evidence type="ECO:0000256" key="3">
    <source>
        <dbReference type="ARBA" id="ARBA00022723"/>
    </source>
</evidence>
<evidence type="ECO:0000313" key="11">
    <source>
        <dbReference type="EMBL" id="CAK8672294.1"/>
    </source>
</evidence>
<name>A0ABP0EXU5_CLALP</name>
<dbReference type="Pfam" id="PF02630">
    <property type="entry name" value="SCO1-SenC"/>
    <property type="match status" value="1"/>
</dbReference>
<evidence type="ECO:0000256" key="9">
    <source>
        <dbReference type="SAM" id="Phobius"/>
    </source>
</evidence>
<comment type="subcellular location">
    <subcellularLocation>
        <location evidence="1 8">Mitochondrion inner membrane</location>
    </subcellularLocation>
</comment>
<reference evidence="11 12" key="1">
    <citation type="submission" date="2024-02" db="EMBL/GenBank/DDBJ databases">
        <authorList>
            <person name="Daric V."/>
            <person name="Darras S."/>
        </authorList>
    </citation>
    <scope>NUCLEOTIDE SEQUENCE [LARGE SCALE GENOMIC DNA]</scope>
</reference>
<dbReference type="Proteomes" id="UP001642483">
    <property type="component" value="Unassembled WGS sequence"/>
</dbReference>
<dbReference type="EMBL" id="CAWYQH010000001">
    <property type="protein sequence ID" value="CAK8672294.1"/>
    <property type="molecule type" value="Genomic_DNA"/>
</dbReference>
<evidence type="ECO:0000256" key="1">
    <source>
        <dbReference type="ARBA" id="ARBA00004273"/>
    </source>
</evidence>
<evidence type="ECO:0000256" key="7">
    <source>
        <dbReference type="ARBA" id="ARBA00023136"/>
    </source>
</evidence>
<feature type="transmembrane region" description="Helical" evidence="9">
    <location>
        <begin position="84"/>
        <end position="101"/>
    </location>
</feature>
<dbReference type="PANTHER" id="PTHR12151">
    <property type="entry name" value="ELECTRON TRANSPORT PROTIN SCO1/SENC FAMILY MEMBER"/>
    <property type="match status" value="1"/>
</dbReference>
<evidence type="ECO:0000256" key="2">
    <source>
        <dbReference type="ARBA" id="ARBA00010996"/>
    </source>
</evidence>
<evidence type="ECO:0000313" key="12">
    <source>
        <dbReference type="Proteomes" id="UP001642483"/>
    </source>
</evidence>
<dbReference type="InterPro" id="IPR036249">
    <property type="entry name" value="Thioredoxin-like_sf"/>
</dbReference>
<organism evidence="11 12">
    <name type="scientific">Clavelina lepadiformis</name>
    <name type="common">Light-bulb sea squirt</name>
    <name type="synonym">Ascidia lepadiformis</name>
    <dbReference type="NCBI Taxonomy" id="159417"/>
    <lineage>
        <taxon>Eukaryota</taxon>
        <taxon>Metazoa</taxon>
        <taxon>Chordata</taxon>
        <taxon>Tunicata</taxon>
        <taxon>Ascidiacea</taxon>
        <taxon>Aplousobranchia</taxon>
        <taxon>Clavelinidae</taxon>
        <taxon>Clavelina</taxon>
    </lineage>
</organism>
<keyword evidence="8" id="KW-0143">Chaperone</keyword>
<sequence length="290" mass="33456">MTIMLRLRQSLKDIALKAKWNPAVCHCSMRNQLMCSYEPNRHQLTLMLTRQLFTSTRTYSAENNNSEEKKEFDTDSPLPMKNRIIVVSIVVTGFGILYYLLQQKKENERITQRDQQVSQVDIGAGDYNLVDNTGKRVSKKDFLGKWLLLYFGFTHCPDICPEELEKMAEIIDLVDADKSVPDLLPMFLTVDPERDTPEAINTYVKEFHPKFVGLTGTKQEIKEATKAFRVYFSAGPKDEDNDYIVDHTIVMYLMNPKGNFVDYYGSRSVPTEKIVSGIKKNMKNYKRLHG</sequence>
<proteinExistence type="inferred from homology"/>
<comment type="caution">
    <text evidence="11">The sequence shown here is derived from an EMBL/GenBank/DDBJ whole genome shotgun (WGS) entry which is preliminary data.</text>
</comment>
<dbReference type="PIRSF" id="PIRSF037736">
    <property type="entry name" value="SCO1"/>
    <property type="match status" value="1"/>
</dbReference>